<evidence type="ECO:0000256" key="1">
    <source>
        <dbReference type="SAM" id="Phobius"/>
    </source>
</evidence>
<gene>
    <name evidence="2" type="ORF">J5X75_33415</name>
</gene>
<dbReference type="InterPro" id="IPR012291">
    <property type="entry name" value="CBM2_carb-bd_dom_sf"/>
</dbReference>
<proteinExistence type="predicted"/>
<keyword evidence="1" id="KW-0472">Membrane</keyword>
<keyword evidence="3" id="KW-1185">Reference proteome</keyword>
<dbReference type="RefSeq" id="WP_208471612.1">
    <property type="nucleotide sequence ID" value="NZ_JAGFNS010000028.1"/>
</dbReference>
<dbReference type="Gene3D" id="2.60.40.290">
    <property type="match status" value="1"/>
</dbReference>
<protein>
    <submittedName>
        <fullName evidence="2">Uncharacterized protein</fullName>
    </submittedName>
</protein>
<feature type="transmembrane region" description="Helical" evidence="1">
    <location>
        <begin position="79"/>
        <end position="100"/>
    </location>
</feature>
<sequence length="180" mass="18217">MIEPPRGVMRDIADQQQTDPANDHTGHTYPDLMGQRYDALAAWSESAETMTMAAVRAEPSPAYAPGLETGRGPSRRARVAVLATAGVAVLAAAATVTTWGGDEPEEPVAPVAAPKPVESAVATVTVTSGAVTAGQSGSTVTFRPSGSTVPASGSISFSFALAPVPTEPPTGCALDGRPCS</sequence>
<dbReference type="EMBL" id="JAGFNS010000028">
    <property type="protein sequence ID" value="MBO3742420.1"/>
    <property type="molecule type" value="Genomic_DNA"/>
</dbReference>
<accession>A0ABS3UV28</accession>
<name>A0ABS3UV28_9ACTN</name>
<dbReference type="Proteomes" id="UP000679690">
    <property type="component" value="Unassembled WGS sequence"/>
</dbReference>
<evidence type="ECO:0000313" key="2">
    <source>
        <dbReference type="EMBL" id="MBO3742420.1"/>
    </source>
</evidence>
<evidence type="ECO:0000313" key="3">
    <source>
        <dbReference type="Proteomes" id="UP000679690"/>
    </source>
</evidence>
<keyword evidence="1" id="KW-0812">Transmembrane</keyword>
<keyword evidence="1" id="KW-1133">Transmembrane helix</keyword>
<organism evidence="2 3">
    <name type="scientific">Actinoplanes flavus</name>
    <dbReference type="NCBI Taxonomy" id="2820290"/>
    <lineage>
        <taxon>Bacteria</taxon>
        <taxon>Bacillati</taxon>
        <taxon>Actinomycetota</taxon>
        <taxon>Actinomycetes</taxon>
        <taxon>Micromonosporales</taxon>
        <taxon>Micromonosporaceae</taxon>
        <taxon>Actinoplanes</taxon>
    </lineage>
</organism>
<reference evidence="2 3" key="1">
    <citation type="submission" date="2021-03" db="EMBL/GenBank/DDBJ databases">
        <title>Actinoplanes flavus sp. nov., a novel actinomycete isolated from Coconut Palm rhizosphere soil.</title>
        <authorList>
            <person name="Luo X."/>
        </authorList>
    </citation>
    <scope>NUCLEOTIDE SEQUENCE [LARGE SCALE GENOMIC DNA]</scope>
    <source>
        <strain evidence="2 3">NEAU-H7</strain>
    </source>
</reference>
<comment type="caution">
    <text evidence="2">The sequence shown here is derived from an EMBL/GenBank/DDBJ whole genome shotgun (WGS) entry which is preliminary data.</text>
</comment>